<name>A0A174G5D9_9FIRM</name>
<dbReference type="EMBL" id="CYYY01000003">
    <property type="protein sequence ID" value="CUN58078.1"/>
    <property type="molecule type" value="Genomic_DNA"/>
</dbReference>
<dbReference type="EMBL" id="CYYM01000019">
    <property type="protein sequence ID" value="CUO56326.1"/>
    <property type="molecule type" value="Genomic_DNA"/>
</dbReference>
<proteinExistence type="predicted"/>
<keyword evidence="1" id="KW-0472">Membrane</keyword>
<keyword evidence="3" id="KW-0131">Cell cycle</keyword>
<evidence type="ECO:0000313" key="3">
    <source>
        <dbReference type="EMBL" id="CUO56326.1"/>
    </source>
</evidence>
<accession>A0A174G5D9</accession>
<reference evidence="4 5" key="1">
    <citation type="submission" date="2015-09" db="EMBL/GenBank/DDBJ databases">
        <authorList>
            <consortium name="Pathogen Informatics"/>
        </authorList>
    </citation>
    <scope>NUCLEOTIDE SEQUENCE [LARGE SCALE GENOMIC DNA]</scope>
    <source>
        <strain evidence="3 4">2789STDY5608851</strain>
        <strain evidence="2 5">2789STDY5608866</strain>
    </source>
</reference>
<gene>
    <name evidence="3" type="ORF">ERS852408_02443</name>
    <name evidence="2" type="ORF">ERS852423_00859</name>
</gene>
<dbReference type="GO" id="GO:0051301">
    <property type="term" value="P:cell division"/>
    <property type="evidence" value="ECO:0007669"/>
    <property type="project" value="UniProtKB-KW"/>
</dbReference>
<dbReference type="AlphaFoldDB" id="A0A174G5D9"/>
<dbReference type="RefSeq" id="WP_055180848.1">
    <property type="nucleotide sequence ID" value="NZ_CABIWY010000003.1"/>
</dbReference>
<dbReference type="Proteomes" id="UP000095439">
    <property type="component" value="Unassembled WGS sequence"/>
</dbReference>
<organism evidence="3 4">
    <name type="scientific">Dorea longicatena</name>
    <dbReference type="NCBI Taxonomy" id="88431"/>
    <lineage>
        <taxon>Bacteria</taxon>
        <taxon>Bacillati</taxon>
        <taxon>Bacillota</taxon>
        <taxon>Clostridia</taxon>
        <taxon>Lachnospirales</taxon>
        <taxon>Lachnospiraceae</taxon>
        <taxon>Dorea</taxon>
    </lineage>
</organism>
<protein>
    <submittedName>
        <fullName evidence="3">Cell division protein FtsQ</fullName>
    </submittedName>
</protein>
<dbReference type="Proteomes" id="UP000095380">
    <property type="component" value="Unassembled WGS sequence"/>
</dbReference>
<evidence type="ECO:0000313" key="5">
    <source>
        <dbReference type="Proteomes" id="UP000095439"/>
    </source>
</evidence>
<feature type="transmembrane region" description="Helical" evidence="1">
    <location>
        <begin position="24"/>
        <end position="47"/>
    </location>
</feature>
<evidence type="ECO:0000313" key="4">
    <source>
        <dbReference type="Proteomes" id="UP000095380"/>
    </source>
</evidence>
<keyword evidence="1" id="KW-0812">Transmembrane</keyword>
<keyword evidence="3" id="KW-0132">Cell division</keyword>
<evidence type="ECO:0000313" key="2">
    <source>
        <dbReference type="EMBL" id="CUN58078.1"/>
    </source>
</evidence>
<sequence length="258" mass="29323">MGNQNQKREGTKKKRKDKKKKHHAYALIVLILAAAIIILGTVLLFYIQEVEVSGNEYCDSQEIVECVQNDKLSKNSLYVLAKYSLGQEKKPECLDTLKVSMKNPWTLKITVKEKTMVGCVKSGKKYSYFDQTGLVVNETEVKDSKIPVVSGLKIKKNKLYSQIKTTNQTKFSEIVEACGESQRYGIYPEKIYVKDQQIYMDFGNIRACLGNQVSAEQIAQIRPILKKLGDKTGILHLESYSENNTTITFEMEDISQEN</sequence>
<keyword evidence="1" id="KW-1133">Transmembrane helix</keyword>
<evidence type="ECO:0000256" key="1">
    <source>
        <dbReference type="SAM" id="Phobius"/>
    </source>
</evidence>